<protein>
    <submittedName>
        <fullName evidence="3">Uncharacterized protein</fullName>
    </submittedName>
</protein>
<dbReference type="RefSeq" id="WP_184111807.1">
    <property type="nucleotide sequence ID" value="NZ_BNAJ01000005.1"/>
</dbReference>
<keyword evidence="5" id="KW-1185">Reference proteome</keyword>
<evidence type="ECO:0000313" key="5">
    <source>
        <dbReference type="Proteomes" id="UP000619376"/>
    </source>
</evidence>
<evidence type="ECO:0000313" key="2">
    <source>
        <dbReference type="EMBL" id="GHF45540.1"/>
    </source>
</evidence>
<sequence>MILYTPVPPEFTVEHTLERMARLDRRFEQFARWPADPAPLVQDCAVLLGAHLIVRTPRGECSGDPLTPRPGWTFTEPAWAAALLLDEVPTVHVSPAHLPALTGWAAGVVTIFSIPATGGAAQVSRTLNLGSFVDRLELDFLLEGGLPGVHVLRAHRLERGGRLTVWRMERPVAPPLPGGSCSDHIPGDAGPPDDATLAGPRAGQRRFRRP</sequence>
<gene>
    <name evidence="2" type="ORF">GCM10017781_22420</name>
    <name evidence="3" type="ORF">HNQ07_002277</name>
</gene>
<reference evidence="2" key="4">
    <citation type="submission" date="2024-05" db="EMBL/GenBank/DDBJ databases">
        <authorList>
            <person name="Sun Q."/>
            <person name="Zhou Y."/>
        </authorList>
    </citation>
    <scope>NUCLEOTIDE SEQUENCE</scope>
    <source>
        <strain evidence="2">CGMCC 1.18437</strain>
    </source>
</reference>
<dbReference type="Proteomes" id="UP000619376">
    <property type="component" value="Unassembled WGS sequence"/>
</dbReference>
<comment type="caution">
    <text evidence="3">The sequence shown here is derived from an EMBL/GenBank/DDBJ whole genome shotgun (WGS) entry which is preliminary data.</text>
</comment>
<evidence type="ECO:0000313" key="3">
    <source>
        <dbReference type="EMBL" id="MBB5376813.1"/>
    </source>
</evidence>
<name>A0A7W8KFJ1_9DEIO</name>
<proteinExistence type="predicted"/>
<reference evidence="2" key="1">
    <citation type="journal article" date="2014" name="Int. J. Syst. Evol. Microbiol.">
        <title>Complete genome of a new Firmicutes species belonging to the dominant human colonic microbiota ('Ruminococcus bicirculans') reveals two chromosomes and a selective capacity to utilize plant glucans.</title>
        <authorList>
            <consortium name="NISC Comparative Sequencing Program"/>
            <person name="Wegmann U."/>
            <person name="Louis P."/>
            <person name="Goesmann A."/>
            <person name="Henrissat B."/>
            <person name="Duncan S.H."/>
            <person name="Flint H.J."/>
        </authorList>
    </citation>
    <scope>NUCLEOTIDE SEQUENCE</scope>
    <source>
        <strain evidence="2">CGMCC 1.18437</strain>
    </source>
</reference>
<organism evidence="3 4">
    <name type="scientific">Deinococcus metalli</name>
    <dbReference type="NCBI Taxonomy" id="1141878"/>
    <lineage>
        <taxon>Bacteria</taxon>
        <taxon>Thermotogati</taxon>
        <taxon>Deinococcota</taxon>
        <taxon>Deinococci</taxon>
        <taxon>Deinococcales</taxon>
        <taxon>Deinococcaceae</taxon>
        <taxon>Deinococcus</taxon>
    </lineage>
</organism>
<evidence type="ECO:0000256" key="1">
    <source>
        <dbReference type="SAM" id="MobiDB-lite"/>
    </source>
</evidence>
<reference evidence="5" key="2">
    <citation type="journal article" date="2019" name="Int. J. Syst. Evol. Microbiol.">
        <title>The Global Catalogue of Microorganisms (GCM) 10K type strain sequencing project: providing services to taxonomists for standard genome sequencing and annotation.</title>
        <authorList>
            <consortium name="The Broad Institute Genomics Platform"/>
            <consortium name="The Broad Institute Genome Sequencing Center for Infectious Disease"/>
            <person name="Wu L."/>
            <person name="Ma J."/>
        </authorList>
    </citation>
    <scope>NUCLEOTIDE SEQUENCE [LARGE SCALE GENOMIC DNA]</scope>
    <source>
        <strain evidence="5">CGMCC 1.18437</strain>
    </source>
</reference>
<accession>A0A7W8KFJ1</accession>
<dbReference type="EMBL" id="JACHFK010000005">
    <property type="protein sequence ID" value="MBB5376813.1"/>
    <property type="molecule type" value="Genomic_DNA"/>
</dbReference>
<feature type="region of interest" description="Disordered" evidence="1">
    <location>
        <begin position="176"/>
        <end position="210"/>
    </location>
</feature>
<reference evidence="3 4" key="3">
    <citation type="submission" date="2020-08" db="EMBL/GenBank/DDBJ databases">
        <title>Genomic Encyclopedia of Type Strains, Phase IV (KMG-IV): sequencing the most valuable type-strain genomes for metagenomic binning, comparative biology and taxonomic classification.</title>
        <authorList>
            <person name="Goeker M."/>
        </authorList>
    </citation>
    <scope>NUCLEOTIDE SEQUENCE [LARGE SCALE GENOMIC DNA]</scope>
    <source>
        <strain evidence="3 4">DSM 27521</strain>
    </source>
</reference>
<dbReference type="EMBL" id="BNAJ01000005">
    <property type="protein sequence ID" value="GHF45540.1"/>
    <property type="molecule type" value="Genomic_DNA"/>
</dbReference>
<dbReference type="Proteomes" id="UP000539473">
    <property type="component" value="Unassembled WGS sequence"/>
</dbReference>
<evidence type="ECO:0000313" key="4">
    <source>
        <dbReference type="Proteomes" id="UP000539473"/>
    </source>
</evidence>
<dbReference type="AlphaFoldDB" id="A0A7W8KFJ1"/>